<feature type="signal peptide" evidence="7">
    <location>
        <begin position="1"/>
        <end position="27"/>
    </location>
</feature>
<keyword evidence="3" id="KW-0119">Carbohydrate metabolism</keyword>
<evidence type="ECO:0000256" key="7">
    <source>
        <dbReference type="SAM" id="SignalP"/>
    </source>
</evidence>
<dbReference type="Proteomes" id="UP001629113">
    <property type="component" value="Unassembled WGS sequence"/>
</dbReference>
<dbReference type="PANTHER" id="PTHR43739:SF2">
    <property type="entry name" value="OLIGOXYLOGLUCAN-REDUCING END-SPECIFIC XYLOGLUCANASE-RELATED"/>
    <property type="match status" value="1"/>
</dbReference>
<evidence type="ECO:0000256" key="3">
    <source>
        <dbReference type="ARBA" id="ARBA00023277"/>
    </source>
</evidence>
<gene>
    <name evidence="8" type="ORF">PVAG01_01871</name>
</gene>
<comment type="caution">
    <text evidence="8">The sequence shown here is derived from an EMBL/GenBank/DDBJ whole genome shotgun (WGS) entry which is preliminary data.</text>
</comment>
<keyword evidence="1 7" id="KW-0732">Signal</keyword>
<proteinExistence type="inferred from homology"/>
<evidence type="ECO:0000313" key="9">
    <source>
        <dbReference type="Proteomes" id="UP001629113"/>
    </source>
</evidence>
<accession>A0ABR4PYY6</accession>
<dbReference type="Gene3D" id="2.130.10.10">
    <property type="entry name" value="YVTN repeat-like/Quinoprotein amine dehydrogenase"/>
    <property type="match status" value="2"/>
</dbReference>
<keyword evidence="2" id="KW-0378">Hydrolase</keyword>
<reference evidence="8 9" key="1">
    <citation type="submission" date="2024-06" db="EMBL/GenBank/DDBJ databases">
        <title>Complete genome of Phlyctema vagabunda strain 19-DSS-EL-015.</title>
        <authorList>
            <person name="Fiorenzani C."/>
        </authorList>
    </citation>
    <scope>NUCLEOTIDE SEQUENCE [LARGE SCALE GENOMIC DNA]</scope>
    <source>
        <strain evidence="8 9">19-DSS-EL-015</strain>
    </source>
</reference>
<protein>
    <submittedName>
        <fullName evidence="8">Fungal cellulose binding domain-containing protein</fullName>
    </submittedName>
</protein>
<dbReference type="CDD" id="cd15482">
    <property type="entry name" value="Sialidase_non-viral"/>
    <property type="match status" value="1"/>
</dbReference>
<dbReference type="EMBL" id="JBFCZG010000001">
    <property type="protein sequence ID" value="KAL3428362.1"/>
    <property type="molecule type" value="Genomic_DNA"/>
</dbReference>
<sequence>MVTSINFKASGLLSCSIILLLANVISAASTSRFSTRTTNGTGDHPYRFNSVAVTGGGFITGIIGHPAEPNLLYTRTDIGSSYRWSQEDDKWIPLTDFISESNINWLGTESFALDPTNTNMLYLAQGQYTTSNNSVFLVSEDKGNTFSIYPAPFPMGSNELGRNNGERLAVNPFNPDELYFGTRTQGLWKSTDQAKTWTNVTDFPDAFANGIGIIFVVFDPTHDGTIYVGANVPNGIYFTKDGGATWDVVPGQPLEWTDEVLNFANSTPTSPPLSTGPQPMRASLASNGVLYVTYGDGPGPYGVSYGIVQKFDTNSSTWTDITPGANNSYPLPYTPQAFPRGGYNGLSVAQDDPDTLVVVSLDRDPGPAIDSMYFSRDGGVSWKDVSQLGTPYQTYEDGGFWGHPVREAALKNGTAVPWLSFNNAERWGGYGAPSPNIGQTKFGWWMSAVLIDPNNSDHVMYGTGATIWSTDTISRVDNDWAPSWYVQAQGIEMTAILALISPTEGANLLSGFGDIHGFRHDDLFTPQPMFSEPQFSNLDDLDWAGLHPNVVVKVGSTGYPFIDSCPMGAISTDGGSGWNRFETCAPQTNNSFQTGGTIAVDASGEHLVWSTGGLQRFRNETGPYFSADYGKEWSAPEGLNIGTGNISSDKVQPKTFYAYDSGVWYISEDGGATYNSSNASDIGLPEDTGAIPIVSFKDAGEIWLPLGKEGVYYTKNFGASWTKLGQEGLSTTMFSVGAPAPGSATPALYLWGNTTNVDPVTGLFRSDDNGASWARVNDESHQYGGPRIVQGDPRVYGRVYQGYFGRGIIYADIDTESNHTSGVRPGTYGI</sequence>
<evidence type="ECO:0000313" key="8">
    <source>
        <dbReference type="EMBL" id="KAL3428362.1"/>
    </source>
</evidence>
<evidence type="ECO:0000256" key="2">
    <source>
        <dbReference type="ARBA" id="ARBA00022801"/>
    </source>
</evidence>
<keyword evidence="5" id="KW-0624">Polysaccharide degradation</keyword>
<evidence type="ECO:0000256" key="1">
    <source>
        <dbReference type="ARBA" id="ARBA00022729"/>
    </source>
</evidence>
<comment type="similarity">
    <text evidence="6">Belongs to the glycosyl hydrolase 74 family.</text>
</comment>
<dbReference type="InterPro" id="IPR052025">
    <property type="entry name" value="Xyloglucanase_GH74"/>
</dbReference>
<feature type="chain" id="PRO_5047483735" evidence="7">
    <location>
        <begin position="28"/>
        <end position="830"/>
    </location>
</feature>
<organism evidence="8 9">
    <name type="scientific">Phlyctema vagabunda</name>
    <dbReference type="NCBI Taxonomy" id="108571"/>
    <lineage>
        <taxon>Eukaryota</taxon>
        <taxon>Fungi</taxon>
        <taxon>Dikarya</taxon>
        <taxon>Ascomycota</taxon>
        <taxon>Pezizomycotina</taxon>
        <taxon>Leotiomycetes</taxon>
        <taxon>Helotiales</taxon>
        <taxon>Dermateaceae</taxon>
        <taxon>Phlyctema</taxon>
    </lineage>
</organism>
<keyword evidence="4" id="KW-0326">Glycosidase</keyword>
<dbReference type="PANTHER" id="PTHR43739">
    <property type="entry name" value="XYLOGLUCANASE (EUROFUNG)"/>
    <property type="match status" value="1"/>
</dbReference>
<dbReference type="SUPFAM" id="SSF110296">
    <property type="entry name" value="Oligoxyloglucan reducing end-specific cellobiohydrolase"/>
    <property type="match status" value="2"/>
</dbReference>
<evidence type="ECO:0000256" key="6">
    <source>
        <dbReference type="ARBA" id="ARBA00037986"/>
    </source>
</evidence>
<evidence type="ECO:0000256" key="4">
    <source>
        <dbReference type="ARBA" id="ARBA00023295"/>
    </source>
</evidence>
<name>A0ABR4PYY6_9HELO</name>
<evidence type="ECO:0000256" key="5">
    <source>
        <dbReference type="ARBA" id="ARBA00023326"/>
    </source>
</evidence>
<keyword evidence="9" id="KW-1185">Reference proteome</keyword>
<dbReference type="InterPro" id="IPR015943">
    <property type="entry name" value="WD40/YVTN_repeat-like_dom_sf"/>
</dbReference>